<dbReference type="InterPro" id="IPR016156">
    <property type="entry name" value="FAD/NAD-linked_Rdtase_dimer_sf"/>
</dbReference>
<evidence type="ECO:0000256" key="7">
    <source>
        <dbReference type="ARBA" id="ARBA00023284"/>
    </source>
</evidence>
<comment type="cofactor">
    <cofactor evidence="9">
        <name>FAD</name>
        <dbReference type="ChEBI" id="CHEBI:57692"/>
    </cofactor>
    <text evidence="9">Binds 1 FAD per subunit.</text>
</comment>
<dbReference type="FunFam" id="3.30.390.30:FF:000001">
    <property type="entry name" value="Dihydrolipoyl dehydrogenase"/>
    <property type="match status" value="1"/>
</dbReference>
<dbReference type="SUPFAM" id="SSF51905">
    <property type="entry name" value="FAD/NAD(P)-binding domain"/>
    <property type="match status" value="1"/>
</dbReference>
<feature type="binding site" evidence="9">
    <location>
        <position position="268"/>
    </location>
    <ligand>
        <name>NAD(+)</name>
        <dbReference type="ChEBI" id="CHEBI:57540"/>
    </ligand>
</feature>
<keyword evidence="7 11" id="KW-0676">Redox-active center</keyword>
<sequence length="459" mass="50456">MVHYEAIIIGFGKGGKTLAAALADRGRKVALIEQSKRMYGGTCINIGCIPTKSLVHHSKLSQLKKLSRFEDQAAEYRAAIEKKSSLIAALRQKNFENLDNNDMVTLYTGKASFASEHELSIQTDEGTSLIHGERIYINTGASVHVPDIEGIQNSRRVYTSTTIMEEPVLPKRLVILGAGYIGLEFASMYAGFGSEVIVLDAHRDLLGREDRDIATAVQDALEKKGILFHHGACIQSVQDTEQGVVVAYLDADHNPQQTTGDAVLAAMGRKPNSDDLQLQNAGVAVTERGAIQVNEHLQTTVPHIYAMGDVVGGLQFTYISLDDQRIILDHLFGNKRRSTHDRQYVPYSVFIDPPLSRVGLSEQEAISKGHDVKVAILPAAAIPRAKLNEETEGLLKAVVDSRTGEILGCSLFCADSHEMIHVVQMAMEAKQPYTYLRDHIFTHPSMSESFNDLFKSITT</sequence>
<evidence type="ECO:0000256" key="11">
    <source>
        <dbReference type="RuleBase" id="RU003691"/>
    </source>
</evidence>
<evidence type="ECO:0000256" key="5">
    <source>
        <dbReference type="ARBA" id="ARBA00023002"/>
    </source>
</evidence>
<reference evidence="14 15" key="1">
    <citation type="submission" date="2020-01" db="EMBL/GenBank/DDBJ databases">
        <title>Paenibacillus soybeanensis sp. nov. isolated from the nodules of soybean (Glycine max(L.) Merr).</title>
        <authorList>
            <person name="Wang H."/>
        </authorList>
    </citation>
    <scope>NUCLEOTIDE SEQUENCE [LARGE SCALE GENOMIC DNA]</scope>
    <source>
        <strain evidence="14 15">DSM 23054</strain>
    </source>
</reference>
<dbReference type="InterPro" id="IPR012999">
    <property type="entry name" value="Pyr_OxRdtase_I_AS"/>
</dbReference>
<keyword evidence="9" id="KW-0547">Nucleotide-binding</keyword>
<proteinExistence type="inferred from homology"/>
<feature type="disulfide bond" description="Redox-active" evidence="10">
    <location>
        <begin position="43"/>
        <end position="48"/>
    </location>
</feature>
<feature type="binding site" evidence="9">
    <location>
        <position position="309"/>
    </location>
    <ligand>
        <name>FAD</name>
        <dbReference type="ChEBI" id="CHEBI:57692"/>
    </ligand>
</feature>
<feature type="domain" description="FAD/NAD(P)-binding" evidence="13">
    <location>
        <begin position="5"/>
        <end position="318"/>
    </location>
</feature>
<evidence type="ECO:0000256" key="1">
    <source>
        <dbReference type="ARBA" id="ARBA00007532"/>
    </source>
</evidence>
<dbReference type="InterPro" id="IPR036188">
    <property type="entry name" value="FAD/NAD-bd_sf"/>
</dbReference>
<dbReference type="PROSITE" id="PS00076">
    <property type="entry name" value="PYRIDINE_REDOX_1"/>
    <property type="match status" value="1"/>
</dbReference>
<protein>
    <submittedName>
        <fullName evidence="14">FAD-dependent oxidoreductase</fullName>
    </submittedName>
</protein>
<keyword evidence="5 11" id="KW-0560">Oxidoreductase</keyword>
<dbReference type="RefSeq" id="WP_161693539.1">
    <property type="nucleotide sequence ID" value="NZ_JAAAMU010000001.1"/>
</dbReference>
<feature type="binding site" evidence="9">
    <location>
        <begin position="177"/>
        <end position="184"/>
    </location>
    <ligand>
        <name>NAD(+)</name>
        <dbReference type="ChEBI" id="CHEBI:57540"/>
    </ligand>
</feature>
<keyword evidence="9" id="KW-0520">NAD</keyword>
<dbReference type="PIRSF" id="PIRSF000350">
    <property type="entry name" value="Mercury_reductase_MerA"/>
    <property type="match status" value="1"/>
</dbReference>
<evidence type="ECO:0000256" key="4">
    <source>
        <dbReference type="ARBA" id="ARBA00022857"/>
    </source>
</evidence>
<dbReference type="EMBL" id="JAAAMU010000001">
    <property type="protein sequence ID" value="NBC67592.1"/>
    <property type="molecule type" value="Genomic_DNA"/>
</dbReference>
<organism evidence="14 15">
    <name type="scientific">Paenibacillus sacheonensis</name>
    <dbReference type="NCBI Taxonomy" id="742054"/>
    <lineage>
        <taxon>Bacteria</taxon>
        <taxon>Bacillati</taxon>
        <taxon>Bacillota</taxon>
        <taxon>Bacilli</taxon>
        <taxon>Bacillales</taxon>
        <taxon>Paenibacillaceae</taxon>
        <taxon>Paenibacillus</taxon>
    </lineage>
</organism>
<dbReference type="InterPro" id="IPR023753">
    <property type="entry name" value="FAD/NAD-binding_dom"/>
</dbReference>
<dbReference type="PANTHER" id="PTHR43014:SF4">
    <property type="entry name" value="PYRIDINE NUCLEOTIDE-DISULFIDE OXIDOREDUCTASE RCLA-RELATED"/>
    <property type="match status" value="1"/>
</dbReference>
<evidence type="ECO:0000313" key="14">
    <source>
        <dbReference type="EMBL" id="NBC67592.1"/>
    </source>
</evidence>
<dbReference type="PRINTS" id="PR00411">
    <property type="entry name" value="PNDRDTASEI"/>
</dbReference>
<dbReference type="Gene3D" id="3.30.390.30">
    <property type="match status" value="1"/>
</dbReference>
<feature type="domain" description="Pyridine nucleotide-disulphide oxidoreductase dimerisation" evidence="12">
    <location>
        <begin position="345"/>
        <end position="452"/>
    </location>
</feature>
<comment type="similarity">
    <text evidence="1 11">Belongs to the class-I pyridine nucleotide-disulfide oxidoreductase family.</text>
</comment>
<keyword evidence="4" id="KW-0521">NADP</keyword>
<evidence type="ECO:0000256" key="9">
    <source>
        <dbReference type="PIRSR" id="PIRSR000350-3"/>
    </source>
</evidence>
<accession>A0A7X5BWJ7</accession>
<feature type="binding site" evidence="9">
    <location>
        <position position="52"/>
    </location>
    <ligand>
        <name>FAD</name>
        <dbReference type="ChEBI" id="CHEBI:57692"/>
    </ligand>
</feature>
<keyword evidence="15" id="KW-1185">Reference proteome</keyword>
<keyword evidence="2 11" id="KW-0285">Flavoprotein</keyword>
<evidence type="ECO:0000259" key="12">
    <source>
        <dbReference type="Pfam" id="PF02852"/>
    </source>
</evidence>
<evidence type="ECO:0000256" key="10">
    <source>
        <dbReference type="PIRSR" id="PIRSR000350-4"/>
    </source>
</evidence>
<dbReference type="Gene3D" id="3.50.50.60">
    <property type="entry name" value="FAD/NAD(P)-binding domain"/>
    <property type="match status" value="2"/>
</dbReference>
<feature type="active site" description="Proton acceptor" evidence="8">
    <location>
        <position position="443"/>
    </location>
</feature>
<evidence type="ECO:0000256" key="6">
    <source>
        <dbReference type="ARBA" id="ARBA00023157"/>
    </source>
</evidence>
<dbReference type="Pfam" id="PF07992">
    <property type="entry name" value="Pyr_redox_2"/>
    <property type="match status" value="1"/>
</dbReference>
<dbReference type="PRINTS" id="PR00368">
    <property type="entry name" value="FADPNR"/>
</dbReference>
<dbReference type="SUPFAM" id="SSF55424">
    <property type="entry name" value="FAD/NAD-linked reductases, dimerisation (C-terminal) domain"/>
    <property type="match status" value="1"/>
</dbReference>
<comment type="caution">
    <text evidence="14">The sequence shown here is derived from an EMBL/GenBank/DDBJ whole genome shotgun (WGS) entry which is preliminary data.</text>
</comment>
<dbReference type="OrthoDB" id="9800167at2"/>
<evidence type="ECO:0000313" key="15">
    <source>
        <dbReference type="Proteomes" id="UP000558113"/>
    </source>
</evidence>
<dbReference type="InterPro" id="IPR004099">
    <property type="entry name" value="Pyr_nucl-diS_OxRdtase_dimer"/>
</dbReference>
<name>A0A7X5BWJ7_9BACL</name>
<dbReference type="Proteomes" id="UP000558113">
    <property type="component" value="Unassembled WGS sequence"/>
</dbReference>
<evidence type="ECO:0000256" key="8">
    <source>
        <dbReference type="PIRSR" id="PIRSR000350-2"/>
    </source>
</evidence>
<dbReference type="GO" id="GO:0016668">
    <property type="term" value="F:oxidoreductase activity, acting on a sulfur group of donors, NAD(P) as acceptor"/>
    <property type="evidence" value="ECO:0007669"/>
    <property type="project" value="InterPro"/>
</dbReference>
<dbReference type="GO" id="GO:0003955">
    <property type="term" value="F:NAD(P)H dehydrogenase (quinone) activity"/>
    <property type="evidence" value="ECO:0007669"/>
    <property type="project" value="TreeGrafter"/>
</dbReference>
<gene>
    <name evidence="14" type="ORF">GT003_01110</name>
</gene>
<evidence type="ECO:0000256" key="3">
    <source>
        <dbReference type="ARBA" id="ARBA00022827"/>
    </source>
</evidence>
<dbReference type="Pfam" id="PF02852">
    <property type="entry name" value="Pyr_redox_dim"/>
    <property type="match status" value="1"/>
</dbReference>
<evidence type="ECO:0000256" key="2">
    <source>
        <dbReference type="ARBA" id="ARBA00022630"/>
    </source>
</evidence>
<dbReference type="AlphaFoldDB" id="A0A7X5BWJ7"/>
<keyword evidence="6" id="KW-1015">Disulfide bond</keyword>
<dbReference type="GO" id="GO:0050660">
    <property type="term" value="F:flavin adenine dinucleotide binding"/>
    <property type="evidence" value="ECO:0007669"/>
    <property type="project" value="TreeGrafter"/>
</dbReference>
<dbReference type="InterPro" id="IPR001100">
    <property type="entry name" value="Pyr_nuc-diS_OxRdtase"/>
</dbReference>
<evidence type="ECO:0000259" key="13">
    <source>
        <dbReference type="Pfam" id="PF07992"/>
    </source>
</evidence>
<keyword evidence="3 9" id="KW-0274">FAD</keyword>
<dbReference type="PANTHER" id="PTHR43014">
    <property type="entry name" value="MERCURIC REDUCTASE"/>
    <property type="match status" value="1"/>
</dbReference>